<protein>
    <submittedName>
        <fullName evidence="1">Uncharacterized protein</fullName>
    </submittedName>
</protein>
<evidence type="ECO:0000313" key="1">
    <source>
        <dbReference type="EMBL" id="QHU11331.1"/>
    </source>
</evidence>
<sequence length="135" mass="15310">MASIAEAFTTEKHPWENKENPQKYTYLASEYISPKPQRHMLGLIGGNEVSVAEGNLVDLESDLKGINIPNTFAPWRQYQAPTDPNAKEITRNNTKITLKIDTAPQHLPAYQMWAYPGMPTPAPIRNEVCRNPEKY</sequence>
<organism evidence="1">
    <name type="scientific">viral metagenome</name>
    <dbReference type="NCBI Taxonomy" id="1070528"/>
    <lineage>
        <taxon>unclassified sequences</taxon>
        <taxon>metagenomes</taxon>
        <taxon>organismal metagenomes</taxon>
    </lineage>
</organism>
<name>A0A6C0K2G8_9ZZZZ</name>
<dbReference type="AlphaFoldDB" id="A0A6C0K2G8"/>
<dbReference type="EMBL" id="MN740781">
    <property type="protein sequence ID" value="QHU11331.1"/>
    <property type="molecule type" value="Genomic_DNA"/>
</dbReference>
<proteinExistence type="predicted"/>
<reference evidence="1" key="1">
    <citation type="journal article" date="2020" name="Nature">
        <title>Giant virus diversity and host interactions through global metagenomics.</title>
        <authorList>
            <person name="Schulz F."/>
            <person name="Roux S."/>
            <person name="Paez-Espino D."/>
            <person name="Jungbluth S."/>
            <person name="Walsh D.A."/>
            <person name="Denef V.J."/>
            <person name="McMahon K.D."/>
            <person name="Konstantinidis K.T."/>
            <person name="Eloe-Fadrosh E.A."/>
            <person name="Kyrpides N.C."/>
            <person name="Woyke T."/>
        </authorList>
    </citation>
    <scope>NUCLEOTIDE SEQUENCE</scope>
    <source>
        <strain evidence="1">GVMAG-S-1101165-84</strain>
    </source>
</reference>
<accession>A0A6C0K2G8</accession>